<evidence type="ECO:0008006" key="3">
    <source>
        <dbReference type="Google" id="ProtNLM"/>
    </source>
</evidence>
<evidence type="ECO:0000313" key="2">
    <source>
        <dbReference type="EMBL" id="KKN28756.1"/>
    </source>
</evidence>
<feature type="compositionally biased region" description="Low complexity" evidence="1">
    <location>
        <begin position="1"/>
        <end position="17"/>
    </location>
</feature>
<protein>
    <recommendedName>
        <fullName evidence="3">JAB domain-containing protein</fullName>
    </recommendedName>
</protein>
<dbReference type="AlphaFoldDB" id="A0A0F9RUZ5"/>
<dbReference type="EMBL" id="LAZR01002536">
    <property type="protein sequence ID" value="KKN28756.1"/>
    <property type="molecule type" value="Genomic_DNA"/>
</dbReference>
<organism evidence="2">
    <name type="scientific">marine sediment metagenome</name>
    <dbReference type="NCBI Taxonomy" id="412755"/>
    <lineage>
        <taxon>unclassified sequences</taxon>
        <taxon>metagenomes</taxon>
        <taxon>ecological metagenomes</taxon>
    </lineage>
</organism>
<reference evidence="2" key="1">
    <citation type="journal article" date="2015" name="Nature">
        <title>Complex archaea that bridge the gap between prokaryotes and eukaryotes.</title>
        <authorList>
            <person name="Spang A."/>
            <person name="Saw J.H."/>
            <person name="Jorgensen S.L."/>
            <person name="Zaremba-Niedzwiedzka K."/>
            <person name="Martijn J."/>
            <person name="Lind A.E."/>
            <person name="van Eijk R."/>
            <person name="Schleper C."/>
            <person name="Guy L."/>
            <person name="Ettema T.J."/>
        </authorList>
    </citation>
    <scope>NUCLEOTIDE SEQUENCE</scope>
</reference>
<feature type="non-terminal residue" evidence="2">
    <location>
        <position position="225"/>
    </location>
</feature>
<gene>
    <name evidence="2" type="ORF">LCGC14_0850930</name>
</gene>
<comment type="caution">
    <text evidence="2">The sequence shown here is derived from an EMBL/GenBank/DDBJ whole genome shotgun (WGS) entry which is preliminary data.</text>
</comment>
<dbReference type="Gene3D" id="3.40.140.10">
    <property type="entry name" value="Cytidine Deaminase, domain 2"/>
    <property type="match status" value="1"/>
</dbReference>
<feature type="region of interest" description="Disordered" evidence="1">
    <location>
        <begin position="1"/>
        <end position="36"/>
    </location>
</feature>
<name>A0A0F9RUZ5_9ZZZZ</name>
<sequence>MTEKQATSQTPPSSKSSSKAKKPAEKLVRIQKTPKKQSVDLTRKRKVGVLRFAPNAWAKLLWFRDRGPTEIAGFGVSRANDPLYVEKFITIPQEADVATFEFEDDATNDYLTDMVKAGHQPAECFRIWLHSHPGSGKHIEPSGHDEEVFERCFGGCDWSIMFIINGSDTYARLRLSASKGQIAMSCKLDVERDYSGEFRGVTEKDIEAWEDEYVRNISVSNWVNA</sequence>
<accession>A0A0F9RUZ5</accession>
<evidence type="ECO:0000256" key="1">
    <source>
        <dbReference type="SAM" id="MobiDB-lite"/>
    </source>
</evidence>
<proteinExistence type="predicted"/>